<keyword evidence="1 3" id="KW-0210">Decarboxylase</keyword>
<dbReference type="GO" id="GO:0046872">
    <property type="term" value="F:metal ion binding"/>
    <property type="evidence" value="ECO:0007669"/>
    <property type="project" value="UniProtKB-KW"/>
</dbReference>
<evidence type="ECO:0000259" key="6">
    <source>
        <dbReference type="Pfam" id="PF04127"/>
    </source>
</evidence>
<dbReference type="GO" id="GO:0071513">
    <property type="term" value="C:phosphopantothenoylcysteine decarboxylase complex"/>
    <property type="evidence" value="ECO:0007669"/>
    <property type="project" value="TreeGrafter"/>
</dbReference>
<dbReference type="Gene3D" id="3.40.50.1950">
    <property type="entry name" value="Flavin prenyltransferase-like"/>
    <property type="match status" value="1"/>
</dbReference>
<feature type="binding site" evidence="3">
    <location>
        <position position="329"/>
    </location>
    <ligand>
        <name>CTP</name>
        <dbReference type="ChEBI" id="CHEBI:37563"/>
    </ligand>
</feature>
<evidence type="ECO:0000256" key="2">
    <source>
        <dbReference type="ARBA" id="ARBA00023239"/>
    </source>
</evidence>
<keyword evidence="3" id="KW-0460">Magnesium</keyword>
<dbReference type="EMBL" id="RPOK01000005">
    <property type="protein sequence ID" value="RPJ65481.1"/>
    <property type="molecule type" value="Genomic_DNA"/>
</dbReference>
<comment type="pathway">
    <text evidence="3 4">Cofactor biosynthesis; coenzyme A biosynthesis; CoA from (R)-pantothenate: step 3/5.</text>
</comment>
<evidence type="ECO:0000256" key="3">
    <source>
        <dbReference type="HAMAP-Rule" id="MF_02225"/>
    </source>
</evidence>
<reference evidence="7 8" key="1">
    <citation type="submission" date="2018-11" db="EMBL/GenBank/DDBJ databases">
        <authorList>
            <person name="Ye M.-Q."/>
            <person name="Du Z.-J."/>
        </authorList>
    </citation>
    <scope>NUCLEOTIDE SEQUENCE [LARGE SCALE GENOMIC DNA]</scope>
    <source>
        <strain evidence="7 8">U0105</strain>
    </source>
</reference>
<feature type="region of interest" description="Phosphopantothenate--cysteine ligase" evidence="3">
    <location>
        <begin position="197"/>
        <end position="406"/>
    </location>
</feature>
<keyword evidence="2 3" id="KW-0456">Lyase</keyword>
<comment type="similarity">
    <text evidence="3 4">In the N-terminal section; belongs to the HFCD (homo-oligomeric flavin containing Cys decarboxylase) superfamily.</text>
</comment>
<keyword evidence="3 4" id="KW-0285">Flavoprotein</keyword>
<dbReference type="Pfam" id="PF04127">
    <property type="entry name" value="DFP"/>
    <property type="match status" value="1"/>
</dbReference>
<keyword evidence="3" id="KW-0511">Multifunctional enzyme</keyword>
<dbReference type="PANTHER" id="PTHR14359">
    <property type="entry name" value="HOMO-OLIGOMERIC FLAVIN CONTAINING CYS DECARBOXYLASE FAMILY"/>
    <property type="match status" value="1"/>
</dbReference>
<comment type="catalytic activity">
    <reaction evidence="3 4">
        <text>(R)-4'-phosphopantothenate + L-cysteine + CTP = N-[(R)-4-phosphopantothenoyl]-L-cysteine + CMP + diphosphate + H(+)</text>
        <dbReference type="Rhea" id="RHEA:19397"/>
        <dbReference type="ChEBI" id="CHEBI:10986"/>
        <dbReference type="ChEBI" id="CHEBI:15378"/>
        <dbReference type="ChEBI" id="CHEBI:33019"/>
        <dbReference type="ChEBI" id="CHEBI:35235"/>
        <dbReference type="ChEBI" id="CHEBI:37563"/>
        <dbReference type="ChEBI" id="CHEBI:59458"/>
        <dbReference type="ChEBI" id="CHEBI:60377"/>
        <dbReference type="EC" id="6.3.2.5"/>
    </reaction>
</comment>
<comment type="caution">
    <text evidence="3">Lacks conserved residue(s) required for the propagation of feature annotation.</text>
</comment>
<dbReference type="Pfam" id="PF02441">
    <property type="entry name" value="Flavoprotein"/>
    <property type="match status" value="1"/>
</dbReference>
<feature type="domain" description="DNA/pantothenate metabolism flavoprotein C-terminal" evidence="6">
    <location>
        <begin position="192"/>
        <end position="399"/>
    </location>
</feature>
<dbReference type="NCBIfam" id="TIGR00521">
    <property type="entry name" value="coaBC_dfp"/>
    <property type="match status" value="1"/>
</dbReference>
<comment type="cofactor">
    <cofactor evidence="3">
        <name>FMN</name>
        <dbReference type="ChEBI" id="CHEBI:58210"/>
    </cofactor>
    <text evidence="3">Binds 1 FMN per subunit.</text>
</comment>
<dbReference type="PANTHER" id="PTHR14359:SF6">
    <property type="entry name" value="PHOSPHOPANTOTHENOYLCYSTEINE DECARBOXYLASE"/>
    <property type="match status" value="1"/>
</dbReference>
<keyword evidence="3 4" id="KW-0436">Ligase</keyword>
<dbReference type="InterPro" id="IPR035929">
    <property type="entry name" value="CoaB-like_sf"/>
</dbReference>
<dbReference type="GO" id="GO:0004632">
    <property type="term" value="F:phosphopantothenate--cysteine ligase activity"/>
    <property type="evidence" value="ECO:0007669"/>
    <property type="project" value="UniProtKB-UniRule"/>
</dbReference>
<evidence type="ECO:0000256" key="4">
    <source>
        <dbReference type="RuleBase" id="RU364078"/>
    </source>
</evidence>
<comment type="function">
    <text evidence="4">Catalyzes two steps in the biosynthesis of coenzyme A. In the first step cysteine is conjugated to 4'-phosphopantothenate to form 4-phosphopantothenoylcysteine, in the latter compound is decarboxylated to form 4'-phosphopantotheine.</text>
</comment>
<dbReference type="GO" id="GO:0010181">
    <property type="term" value="F:FMN binding"/>
    <property type="evidence" value="ECO:0007669"/>
    <property type="project" value="UniProtKB-UniRule"/>
</dbReference>
<feature type="binding site" evidence="3">
    <location>
        <position position="343"/>
    </location>
    <ligand>
        <name>CTP</name>
        <dbReference type="ChEBI" id="CHEBI:37563"/>
    </ligand>
</feature>
<keyword evidence="3 4" id="KW-0288">FMN</keyword>
<gene>
    <name evidence="3 7" type="primary">coaBC</name>
    <name evidence="7" type="ORF">DRW07_16315</name>
</gene>
<evidence type="ECO:0000313" key="7">
    <source>
        <dbReference type="EMBL" id="RPJ65481.1"/>
    </source>
</evidence>
<organism evidence="7 8">
    <name type="scientific">Alteromonas sediminis</name>
    <dbReference type="NCBI Taxonomy" id="2259342"/>
    <lineage>
        <taxon>Bacteria</taxon>
        <taxon>Pseudomonadati</taxon>
        <taxon>Pseudomonadota</taxon>
        <taxon>Gammaproteobacteria</taxon>
        <taxon>Alteromonadales</taxon>
        <taxon>Alteromonadaceae</taxon>
        <taxon>Alteromonas/Salinimonas group</taxon>
        <taxon>Alteromonas</taxon>
    </lineage>
</organism>
<dbReference type="AlphaFoldDB" id="A0A3N5YKJ8"/>
<dbReference type="GO" id="GO:0015941">
    <property type="term" value="P:pantothenate catabolic process"/>
    <property type="evidence" value="ECO:0007669"/>
    <property type="project" value="InterPro"/>
</dbReference>
<comment type="function">
    <text evidence="3">Catalyzes two sequential steps in the biosynthesis of coenzyme A. In the first step cysteine is conjugated to 4'-phosphopantothenate to form 4-phosphopantothenoylcysteine. In the second step the latter compound is decarboxylated to form 4'-phosphopantotheine.</text>
</comment>
<dbReference type="SUPFAM" id="SSF52507">
    <property type="entry name" value="Homo-oligomeric flavin-containing Cys decarboxylases, HFCD"/>
    <property type="match status" value="1"/>
</dbReference>
<dbReference type="InterPro" id="IPR036551">
    <property type="entry name" value="Flavin_trans-like"/>
</dbReference>
<feature type="binding site" evidence="3">
    <location>
        <position position="285"/>
    </location>
    <ligand>
        <name>CTP</name>
        <dbReference type="ChEBI" id="CHEBI:37563"/>
    </ligand>
</feature>
<accession>A0A3N5YKJ8</accession>
<feature type="active site" description="Proton donor" evidence="3">
    <location>
        <position position="161"/>
    </location>
</feature>
<dbReference type="EC" id="4.1.1.36" evidence="3"/>
<dbReference type="InterPro" id="IPR003382">
    <property type="entry name" value="Flavoprotein"/>
</dbReference>
<dbReference type="GO" id="GO:0015937">
    <property type="term" value="P:coenzyme A biosynthetic process"/>
    <property type="evidence" value="ECO:0007669"/>
    <property type="project" value="UniProtKB-UniRule"/>
</dbReference>
<comment type="similarity">
    <text evidence="3 4">In the C-terminal section; belongs to the PPC synthetase family.</text>
</comment>
<evidence type="ECO:0000256" key="1">
    <source>
        <dbReference type="ARBA" id="ARBA00022793"/>
    </source>
</evidence>
<feature type="binding site" evidence="3">
    <location>
        <position position="347"/>
    </location>
    <ligand>
        <name>CTP</name>
        <dbReference type="ChEBI" id="CHEBI:37563"/>
    </ligand>
</feature>
<comment type="catalytic activity">
    <reaction evidence="3 4">
        <text>N-[(R)-4-phosphopantothenoyl]-L-cysteine + H(+) = (R)-4'-phosphopantetheine + CO2</text>
        <dbReference type="Rhea" id="RHEA:16793"/>
        <dbReference type="ChEBI" id="CHEBI:15378"/>
        <dbReference type="ChEBI" id="CHEBI:16526"/>
        <dbReference type="ChEBI" id="CHEBI:59458"/>
        <dbReference type="ChEBI" id="CHEBI:61723"/>
        <dbReference type="EC" id="4.1.1.36"/>
    </reaction>
</comment>
<keyword evidence="3" id="KW-0479">Metal-binding</keyword>
<dbReference type="SUPFAM" id="SSF102645">
    <property type="entry name" value="CoaB-like"/>
    <property type="match status" value="1"/>
</dbReference>
<feature type="binding site" evidence="3">
    <location>
        <position position="295"/>
    </location>
    <ligand>
        <name>CTP</name>
        <dbReference type="ChEBI" id="CHEBI:37563"/>
    </ligand>
</feature>
<dbReference type="InterPro" id="IPR007085">
    <property type="entry name" value="DNA/pantothenate-metab_flavo_C"/>
</dbReference>
<dbReference type="GO" id="GO:0004633">
    <property type="term" value="F:phosphopantothenoylcysteine decarboxylase activity"/>
    <property type="evidence" value="ECO:0007669"/>
    <property type="project" value="UniProtKB-UniRule"/>
</dbReference>
<dbReference type="UniPathway" id="UPA00241">
    <property type="reaction ID" value="UER00353"/>
</dbReference>
<sequence length="406" mass="42708">MDLVLLKGKNVLLGVSGGIAAYKTPDLVRKLVTAGANVRVVLTQSAQAFVSELSLQAVASHPVSTDLLDPSAEAAMGHIELAKWADILLIAPATANVLGKLANGIADDLLTTLFMATTAQVIIAPAMNQQMWQAPALSRNLALLADDGCQFIGPDSGEQACGDIGPGRMVEPEAIVMALELAEDEHTHLPDMQGKRIVITAGPTQEAIDPVRYMSNKSSGKMGYAIASAAAKAGADVVLISGPVSLQTPVNVTRVDVVSAQDMHKAALVEANTADIFIACAAVADYRPESVAQNKIKKTSDELTLTFVKNPDILKDVAALPTAPFTVGFAAESQNVEEYARKKLAAKKLNMIAANDITAEGLGFNSDNNALHVFWPEGDKQLPAASKRELAAALIGLIATHYNENN</sequence>
<comment type="pathway">
    <text evidence="3 4">Cofactor biosynthesis; coenzyme A biosynthesis; CoA from (R)-pantothenate: step 2/5.</text>
</comment>
<dbReference type="Gene3D" id="3.40.50.10300">
    <property type="entry name" value="CoaB-like"/>
    <property type="match status" value="1"/>
</dbReference>
<dbReference type="EC" id="6.3.2.5" evidence="3"/>
<comment type="caution">
    <text evidence="7">The sequence shown here is derived from an EMBL/GenBank/DDBJ whole genome shotgun (WGS) entry which is preliminary data.</text>
</comment>
<comment type="cofactor">
    <cofactor evidence="3">
        <name>Mg(2+)</name>
        <dbReference type="ChEBI" id="CHEBI:18420"/>
    </cofactor>
</comment>
<keyword evidence="8" id="KW-1185">Reference proteome</keyword>
<dbReference type="InterPro" id="IPR005252">
    <property type="entry name" value="CoaBC"/>
</dbReference>
<proteinExistence type="inferred from homology"/>
<feature type="region of interest" description="Phosphopantothenoylcysteine decarboxylase" evidence="3">
    <location>
        <begin position="1"/>
        <end position="196"/>
    </location>
</feature>
<dbReference type="HAMAP" id="MF_02225">
    <property type="entry name" value="CoaBC"/>
    <property type="match status" value="1"/>
</dbReference>
<feature type="binding site" evidence="3">
    <location>
        <begin position="311"/>
        <end position="314"/>
    </location>
    <ligand>
        <name>CTP</name>
        <dbReference type="ChEBI" id="CHEBI:37563"/>
    </ligand>
</feature>
<dbReference type="OrthoDB" id="9802554at2"/>
<protein>
    <recommendedName>
        <fullName evidence="3">Coenzyme A biosynthesis bifunctional protein CoaBC</fullName>
    </recommendedName>
    <alternativeName>
        <fullName evidence="3">DNA/pantothenate metabolism flavoprotein</fullName>
    </alternativeName>
    <alternativeName>
        <fullName evidence="3">Phosphopantothenoylcysteine synthetase/decarboxylase</fullName>
        <shortName evidence="3">PPCS-PPCDC</shortName>
    </alternativeName>
    <domain>
        <recommendedName>
            <fullName evidence="3">Phosphopantothenoylcysteine decarboxylase</fullName>
            <shortName evidence="3">PPC decarboxylase</shortName>
            <shortName evidence="3">PPC-DC</shortName>
            <ecNumber evidence="3">4.1.1.36</ecNumber>
        </recommendedName>
        <alternativeName>
            <fullName evidence="3">CoaC</fullName>
        </alternativeName>
    </domain>
    <domain>
        <recommendedName>
            <fullName evidence="3">Phosphopantothenate--cysteine ligase</fullName>
            <ecNumber evidence="3">6.3.2.5</ecNumber>
        </recommendedName>
        <alternativeName>
            <fullName evidence="3">CoaB</fullName>
        </alternativeName>
        <alternativeName>
            <fullName evidence="3">Phosphopantothenoylcysteine synthetase</fullName>
            <shortName evidence="3">PPC synthetase</shortName>
            <shortName evidence="3">PPC-S</shortName>
        </alternativeName>
    </domain>
</protein>
<dbReference type="Proteomes" id="UP000275281">
    <property type="component" value="Unassembled WGS sequence"/>
</dbReference>
<feature type="domain" description="Flavoprotein" evidence="5">
    <location>
        <begin position="9"/>
        <end position="177"/>
    </location>
</feature>
<name>A0A3N5YKJ8_9ALTE</name>
<evidence type="ECO:0000259" key="5">
    <source>
        <dbReference type="Pfam" id="PF02441"/>
    </source>
</evidence>
<evidence type="ECO:0000313" key="8">
    <source>
        <dbReference type="Proteomes" id="UP000275281"/>
    </source>
</evidence>